<dbReference type="RefSeq" id="WP_132408378.1">
    <property type="nucleotide sequence ID" value="NZ_SMKA01000084.1"/>
</dbReference>
<gene>
    <name evidence="2" type="ORF">E1261_19485</name>
</gene>
<name>A0A4R4PZQ2_9ACTN</name>
<comment type="caution">
    <text evidence="2">The sequence shown here is derived from an EMBL/GenBank/DDBJ whole genome shotgun (WGS) entry which is preliminary data.</text>
</comment>
<accession>A0A4R4PZQ2</accession>
<evidence type="ECO:0000313" key="3">
    <source>
        <dbReference type="Proteomes" id="UP000295075"/>
    </source>
</evidence>
<dbReference type="EMBL" id="SMKA01000084">
    <property type="protein sequence ID" value="TDC28116.1"/>
    <property type="molecule type" value="Genomic_DNA"/>
</dbReference>
<organism evidence="2 3">
    <name type="scientific">Kribbella albertanoniae</name>
    <dbReference type="NCBI Taxonomy" id="1266829"/>
    <lineage>
        <taxon>Bacteria</taxon>
        <taxon>Bacillati</taxon>
        <taxon>Actinomycetota</taxon>
        <taxon>Actinomycetes</taxon>
        <taxon>Propionibacteriales</taxon>
        <taxon>Kribbellaceae</taxon>
        <taxon>Kribbella</taxon>
    </lineage>
</organism>
<evidence type="ECO:0000313" key="2">
    <source>
        <dbReference type="EMBL" id="TDC28116.1"/>
    </source>
</evidence>
<dbReference type="AlphaFoldDB" id="A0A4R4PZQ2"/>
<protein>
    <submittedName>
        <fullName evidence="2">Uncharacterized protein</fullName>
    </submittedName>
</protein>
<reference evidence="2 3" key="1">
    <citation type="submission" date="2019-03" db="EMBL/GenBank/DDBJ databases">
        <title>Draft genome sequences of novel Actinobacteria.</title>
        <authorList>
            <person name="Sahin N."/>
            <person name="Ay H."/>
            <person name="Saygin H."/>
        </authorList>
    </citation>
    <scope>NUCLEOTIDE SEQUENCE [LARGE SCALE GENOMIC DNA]</scope>
    <source>
        <strain evidence="2 3">JCM 30547</strain>
    </source>
</reference>
<feature type="compositionally biased region" description="Basic and acidic residues" evidence="1">
    <location>
        <begin position="145"/>
        <end position="161"/>
    </location>
</feature>
<sequence length="208" mass="22349">MRADAKKPGVYPFSVGAGQPVTGVFVASATSLTSKWPEALVKCAEATGKKLPEILKEGAKATWTLEQTEPLISVLPRAGLTGQVDKNKTARLPFVTGHENDDQGTQVIALARAKVKIERTDVSDLISEARKQVQAAFESLLSVIPDRDPETPLRPDAEPARGGDQGSGQRRLPDLRHRQGRRLLPPAETDSNPCPEADTDATEVSRPG</sequence>
<keyword evidence="3" id="KW-1185">Reference proteome</keyword>
<dbReference type="Proteomes" id="UP000295075">
    <property type="component" value="Unassembled WGS sequence"/>
</dbReference>
<dbReference type="OrthoDB" id="9963987at2"/>
<feature type="region of interest" description="Disordered" evidence="1">
    <location>
        <begin position="142"/>
        <end position="208"/>
    </location>
</feature>
<evidence type="ECO:0000256" key="1">
    <source>
        <dbReference type="SAM" id="MobiDB-lite"/>
    </source>
</evidence>
<proteinExistence type="predicted"/>